<evidence type="ECO:0000313" key="1">
    <source>
        <dbReference type="EMBL" id="CDT30578.1"/>
    </source>
</evidence>
<sequence length="104" mass="11093">MPNSANIRSRSFFQAVDVGRDDAVVLQGEFGGGQAQLVHIVGRQDFLQFADDFGTACRIADTQSGKTDFADGTHDDEVGNAARLRQEAVAVECAVGFVDDDDAV</sequence>
<name>A0A069APL2_CLODI</name>
<dbReference type="AlphaFoldDB" id="A0A069APL2"/>
<gene>
    <name evidence="1" type="ORF">BN1095_4220001</name>
</gene>
<accession>A0A069APL2</accession>
<dbReference type="EMBL" id="LK933097">
    <property type="protein sequence ID" value="CDT30578.1"/>
    <property type="molecule type" value="Genomic_DNA"/>
</dbReference>
<organism evidence="1">
    <name type="scientific">Clostridioides difficile</name>
    <name type="common">Peptoclostridium difficile</name>
    <dbReference type="NCBI Taxonomy" id="1496"/>
    <lineage>
        <taxon>Bacteria</taxon>
        <taxon>Bacillati</taxon>
        <taxon>Bacillota</taxon>
        <taxon>Clostridia</taxon>
        <taxon>Peptostreptococcales</taxon>
        <taxon>Peptostreptococcaceae</taxon>
        <taxon>Clostridioides</taxon>
    </lineage>
</organism>
<protein>
    <submittedName>
        <fullName evidence="1">Uncharacterized protein</fullName>
    </submittedName>
</protein>
<proteinExistence type="predicted"/>
<reference evidence="1" key="1">
    <citation type="submission" date="2014-07" db="EMBL/GenBank/DDBJ databases">
        <authorList>
            <person name="Monot Marc"/>
        </authorList>
    </citation>
    <scope>NUCLEOTIDE SEQUENCE</scope>
    <source>
        <strain evidence="1">7032989</strain>
    </source>
</reference>